<keyword evidence="4 9" id="KW-0349">Heme</keyword>
<evidence type="ECO:0000313" key="12">
    <source>
        <dbReference type="Proteomes" id="UP000799118"/>
    </source>
</evidence>
<dbReference type="OrthoDB" id="2789670at2759"/>
<dbReference type="EMBL" id="ML769644">
    <property type="protein sequence ID" value="KAE9390858.1"/>
    <property type="molecule type" value="Genomic_DNA"/>
</dbReference>
<dbReference type="InterPro" id="IPR001128">
    <property type="entry name" value="Cyt_P450"/>
</dbReference>
<reference evidence="11" key="1">
    <citation type="journal article" date="2019" name="Environ. Microbiol.">
        <title>Fungal ecological strategies reflected in gene transcription - a case study of two litter decomposers.</title>
        <authorList>
            <person name="Barbi F."/>
            <person name="Kohler A."/>
            <person name="Barry K."/>
            <person name="Baskaran P."/>
            <person name="Daum C."/>
            <person name="Fauchery L."/>
            <person name="Ihrmark K."/>
            <person name="Kuo A."/>
            <person name="LaButti K."/>
            <person name="Lipzen A."/>
            <person name="Morin E."/>
            <person name="Grigoriev I.V."/>
            <person name="Henrissat B."/>
            <person name="Lindahl B."/>
            <person name="Martin F."/>
        </authorList>
    </citation>
    <scope>NUCLEOTIDE SEQUENCE</scope>
    <source>
        <strain evidence="11">JB14</strain>
    </source>
</reference>
<keyword evidence="8 10" id="KW-0503">Monooxygenase</keyword>
<keyword evidence="12" id="KW-1185">Reference proteome</keyword>
<keyword evidence="6 10" id="KW-0560">Oxidoreductase</keyword>
<dbReference type="PANTHER" id="PTHR46300">
    <property type="entry name" value="P450, PUTATIVE (EUROFUNG)-RELATED-RELATED"/>
    <property type="match status" value="1"/>
</dbReference>
<dbReference type="InterPro" id="IPR036396">
    <property type="entry name" value="Cyt_P450_sf"/>
</dbReference>
<dbReference type="Proteomes" id="UP000799118">
    <property type="component" value="Unassembled WGS sequence"/>
</dbReference>
<dbReference type="InterPro" id="IPR002401">
    <property type="entry name" value="Cyt_P450_E_grp-I"/>
</dbReference>
<dbReference type="SUPFAM" id="SSF48264">
    <property type="entry name" value="Cytochrome P450"/>
    <property type="match status" value="1"/>
</dbReference>
<keyword evidence="5 9" id="KW-0479">Metal-binding</keyword>
<evidence type="ECO:0000256" key="6">
    <source>
        <dbReference type="ARBA" id="ARBA00023002"/>
    </source>
</evidence>
<dbReference type="PROSITE" id="PS00086">
    <property type="entry name" value="CYTOCHROME_P450"/>
    <property type="match status" value="1"/>
</dbReference>
<evidence type="ECO:0000256" key="10">
    <source>
        <dbReference type="RuleBase" id="RU000461"/>
    </source>
</evidence>
<dbReference type="PANTHER" id="PTHR46300:SF7">
    <property type="entry name" value="P450, PUTATIVE (EUROFUNG)-RELATED"/>
    <property type="match status" value="1"/>
</dbReference>
<evidence type="ECO:0000256" key="1">
    <source>
        <dbReference type="ARBA" id="ARBA00001971"/>
    </source>
</evidence>
<name>A0A6A4GZR1_9AGAR</name>
<sequence>MLLIFGTVLACSAALFWYQSGGKNKSSKPPGPTGLPVIGNLLDVPRSREVLTYNAMADKYGDIVYLSVAGKNIFIVSSGKILNELFYQRSSNYSDRPYSTMMNKLMGLEWIFAFTSYGSVWRDTRKMFHSQFQETVVPDLRPMQLKAAHDVLRRIIASPDDSLRHLHLHVAGFLLGIAYAMELTPEAAGLVQKADEVIEAWTKVAVPGAYLVDALPFLRYIPEWLIPGGGFQKDARVAKNKAVTARNIPFEMVQKEMAEGIAPPSFVSNLLNDAGPDANIELIRATAGTIYFAGTEAISITLTTFIMAMLVYPDIQRKGQAEIDQVVGKDRLPDFGDQDSLPFCNAIVKEVLRWNPPAPMAIPHVTVNDDQYEGYHIPARSLVIANLWRILHDPEVYPSPTEFRPDRFMPSENEGKVPTIVLETFETVFGPGRRICPGRFVATAQLFITISSLLSAFNIGPGLDSDGEAIPVIPDFSYSLASHPNHFKFTITPRGKYVQDLLDLDN</sequence>
<evidence type="ECO:0000256" key="9">
    <source>
        <dbReference type="PIRSR" id="PIRSR602401-1"/>
    </source>
</evidence>
<dbReference type="PRINTS" id="PR00385">
    <property type="entry name" value="P450"/>
</dbReference>
<organism evidence="11 12">
    <name type="scientific">Gymnopus androsaceus JB14</name>
    <dbReference type="NCBI Taxonomy" id="1447944"/>
    <lineage>
        <taxon>Eukaryota</taxon>
        <taxon>Fungi</taxon>
        <taxon>Dikarya</taxon>
        <taxon>Basidiomycota</taxon>
        <taxon>Agaricomycotina</taxon>
        <taxon>Agaricomycetes</taxon>
        <taxon>Agaricomycetidae</taxon>
        <taxon>Agaricales</taxon>
        <taxon>Marasmiineae</taxon>
        <taxon>Omphalotaceae</taxon>
        <taxon>Gymnopus</taxon>
    </lineage>
</organism>
<keyword evidence="7 9" id="KW-0408">Iron</keyword>
<dbReference type="GO" id="GO:0016705">
    <property type="term" value="F:oxidoreductase activity, acting on paired donors, with incorporation or reduction of molecular oxygen"/>
    <property type="evidence" value="ECO:0007669"/>
    <property type="project" value="InterPro"/>
</dbReference>
<dbReference type="GO" id="GO:0004497">
    <property type="term" value="F:monooxygenase activity"/>
    <property type="evidence" value="ECO:0007669"/>
    <property type="project" value="UniProtKB-KW"/>
</dbReference>
<dbReference type="Gene3D" id="1.10.630.10">
    <property type="entry name" value="Cytochrome P450"/>
    <property type="match status" value="1"/>
</dbReference>
<evidence type="ECO:0000256" key="5">
    <source>
        <dbReference type="ARBA" id="ARBA00022723"/>
    </source>
</evidence>
<accession>A0A6A4GZR1</accession>
<comment type="pathway">
    <text evidence="2">Secondary metabolite biosynthesis.</text>
</comment>
<evidence type="ECO:0000256" key="2">
    <source>
        <dbReference type="ARBA" id="ARBA00005179"/>
    </source>
</evidence>
<evidence type="ECO:0000256" key="3">
    <source>
        <dbReference type="ARBA" id="ARBA00010617"/>
    </source>
</evidence>
<evidence type="ECO:0000256" key="7">
    <source>
        <dbReference type="ARBA" id="ARBA00023004"/>
    </source>
</evidence>
<evidence type="ECO:0000256" key="8">
    <source>
        <dbReference type="ARBA" id="ARBA00023033"/>
    </source>
</evidence>
<comment type="similarity">
    <text evidence="3 10">Belongs to the cytochrome P450 family.</text>
</comment>
<dbReference type="Pfam" id="PF00067">
    <property type="entry name" value="p450"/>
    <property type="match status" value="1"/>
</dbReference>
<dbReference type="CDD" id="cd11065">
    <property type="entry name" value="CYP64-like"/>
    <property type="match status" value="1"/>
</dbReference>
<proteinExistence type="inferred from homology"/>
<evidence type="ECO:0000256" key="4">
    <source>
        <dbReference type="ARBA" id="ARBA00022617"/>
    </source>
</evidence>
<comment type="cofactor">
    <cofactor evidence="1 9">
        <name>heme</name>
        <dbReference type="ChEBI" id="CHEBI:30413"/>
    </cofactor>
</comment>
<gene>
    <name evidence="11" type="ORF">BT96DRAFT_1024363</name>
</gene>
<feature type="binding site" description="axial binding residue" evidence="9">
    <location>
        <position position="436"/>
    </location>
    <ligand>
        <name>heme</name>
        <dbReference type="ChEBI" id="CHEBI:30413"/>
    </ligand>
    <ligandPart>
        <name>Fe</name>
        <dbReference type="ChEBI" id="CHEBI:18248"/>
    </ligandPart>
</feature>
<dbReference type="AlphaFoldDB" id="A0A6A4GZR1"/>
<dbReference type="InterPro" id="IPR017972">
    <property type="entry name" value="Cyt_P450_CS"/>
</dbReference>
<dbReference type="InterPro" id="IPR050364">
    <property type="entry name" value="Cytochrome_P450_fung"/>
</dbReference>
<dbReference type="GO" id="GO:0020037">
    <property type="term" value="F:heme binding"/>
    <property type="evidence" value="ECO:0007669"/>
    <property type="project" value="InterPro"/>
</dbReference>
<dbReference type="GO" id="GO:0005506">
    <property type="term" value="F:iron ion binding"/>
    <property type="evidence" value="ECO:0007669"/>
    <property type="project" value="InterPro"/>
</dbReference>
<evidence type="ECO:0000313" key="11">
    <source>
        <dbReference type="EMBL" id="KAE9390858.1"/>
    </source>
</evidence>
<dbReference type="PRINTS" id="PR00463">
    <property type="entry name" value="EP450I"/>
</dbReference>
<protein>
    <submittedName>
        <fullName evidence="11">Cytochrome P450 monooxygenase</fullName>
    </submittedName>
</protein>